<reference evidence="4" key="1">
    <citation type="submission" date="2021-03" db="EMBL/GenBank/DDBJ databases">
        <title>Acanthopleuribacteraceae sp. M133.</title>
        <authorList>
            <person name="Wang G."/>
        </authorList>
    </citation>
    <scope>NUCLEOTIDE SEQUENCE</scope>
    <source>
        <strain evidence="4">M133</strain>
    </source>
</reference>
<proteinExistence type="predicted"/>
<dbReference type="AlphaFoldDB" id="A0A8A4TWQ5"/>
<sequence length="416" mass="46866">MDIAITAKKTDSRRKRLLVAGLVLLTVMCFARMSWPQNRSGISRTSIWTAPVHRGELHFEVTGYGYLKSKKQRMITAPTDATVHEIFLKPGDQVNAESMIMQLGNPEFAQKVRQVQRECDTLQNRYQLLEAQQKREMLAHRAEYEKLAAEWESAELNVKARERLFKRGLISTLEFEQAKLLARQLSKRRDLESTRLRELANVHRETLLIQRNIIQQQTEYLHSLNQRLERLQVRAGIDGVVQKLALEPGQSVKEGQTMIVVSSVAELYATLNVSQAQTDALHIDQPARIKTRAGELAGRVSRISPVVERGSLTVEIALDGTAPETLRPETPIEGSIQTGHAENTIYVQKPANASPGSDMLLYRLSPDESYAELVRVTLGRETREYMEVIAGAHPGDTLVLSDLSSLNGKKQLHFDN</sequence>
<accession>A0A8A4TWQ5</accession>
<feature type="coiled-coil region" evidence="3">
    <location>
        <begin position="105"/>
        <end position="150"/>
    </location>
</feature>
<evidence type="ECO:0000256" key="3">
    <source>
        <dbReference type="SAM" id="Coils"/>
    </source>
</evidence>
<protein>
    <submittedName>
        <fullName evidence="4">HlyD family efflux transporter periplasmic adaptor subunit</fullName>
    </submittedName>
</protein>
<comment type="subcellular location">
    <subcellularLocation>
        <location evidence="1">Cell envelope</location>
    </subcellularLocation>
</comment>
<evidence type="ECO:0000256" key="1">
    <source>
        <dbReference type="ARBA" id="ARBA00004196"/>
    </source>
</evidence>
<keyword evidence="5" id="KW-1185">Reference proteome</keyword>
<keyword evidence="2 3" id="KW-0175">Coiled coil</keyword>
<dbReference type="PANTHER" id="PTHR32347">
    <property type="entry name" value="EFFLUX SYSTEM COMPONENT YKNX-RELATED"/>
    <property type="match status" value="1"/>
</dbReference>
<dbReference type="Gene3D" id="1.10.287.470">
    <property type="entry name" value="Helix hairpin bin"/>
    <property type="match status" value="1"/>
</dbReference>
<gene>
    <name evidence="4" type="ORF">J3U87_00620</name>
</gene>
<evidence type="ECO:0000313" key="5">
    <source>
        <dbReference type="Proteomes" id="UP000663929"/>
    </source>
</evidence>
<dbReference type="PANTHER" id="PTHR32347:SF23">
    <property type="entry name" value="BLL5650 PROTEIN"/>
    <property type="match status" value="1"/>
</dbReference>
<dbReference type="EMBL" id="CP071793">
    <property type="protein sequence ID" value="QTD50945.1"/>
    <property type="molecule type" value="Genomic_DNA"/>
</dbReference>
<dbReference type="InterPro" id="IPR050465">
    <property type="entry name" value="UPF0194_transport"/>
</dbReference>
<dbReference type="KEGG" id="scor:J3U87_00620"/>
<name>A0A8A4TWQ5_SULCO</name>
<evidence type="ECO:0000256" key="2">
    <source>
        <dbReference type="ARBA" id="ARBA00023054"/>
    </source>
</evidence>
<dbReference type="Gene3D" id="2.40.30.170">
    <property type="match status" value="1"/>
</dbReference>
<dbReference type="RefSeq" id="WP_237381082.1">
    <property type="nucleotide sequence ID" value="NZ_CP071793.1"/>
</dbReference>
<evidence type="ECO:0000313" key="4">
    <source>
        <dbReference type="EMBL" id="QTD50945.1"/>
    </source>
</evidence>
<dbReference type="GO" id="GO:0030313">
    <property type="term" value="C:cell envelope"/>
    <property type="evidence" value="ECO:0007669"/>
    <property type="project" value="UniProtKB-SubCell"/>
</dbReference>
<organism evidence="4 5">
    <name type="scientific">Sulfidibacter corallicola</name>
    <dbReference type="NCBI Taxonomy" id="2818388"/>
    <lineage>
        <taxon>Bacteria</taxon>
        <taxon>Pseudomonadati</taxon>
        <taxon>Acidobacteriota</taxon>
        <taxon>Holophagae</taxon>
        <taxon>Acanthopleuribacterales</taxon>
        <taxon>Acanthopleuribacteraceae</taxon>
        <taxon>Sulfidibacter</taxon>
    </lineage>
</organism>
<dbReference type="Proteomes" id="UP000663929">
    <property type="component" value="Chromosome"/>
</dbReference>
<dbReference type="Gene3D" id="2.40.50.100">
    <property type="match status" value="1"/>
</dbReference>